<keyword evidence="1" id="KW-0812">Transmembrane</keyword>
<accession>A0A1F4ZPL4</accession>
<evidence type="ECO:0000313" key="3">
    <source>
        <dbReference type="Proteomes" id="UP000176424"/>
    </source>
</evidence>
<comment type="caution">
    <text evidence="2">The sequence shown here is derived from an EMBL/GenBank/DDBJ whole genome shotgun (WGS) entry which is preliminary data.</text>
</comment>
<evidence type="ECO:0000256" key="1">
    <source>
        <dbReference type="SAM" id="Phobius"/>
    </source>
</evidence>
<name>A0A1F4ZPL4_9BACT</name>
<proteinExistence type="predicted"/>
<reference evidence="2 3" key="1">
    <citation type="journal article" date="2016" name="Nat. Commun.">
        <title>Thousands of microbial genomes shed light on interconnected biogeochemical processes in an aquifer system.</title>
        <authorList>
            <person name="Anantharaman K."/>
            <person name="Brown C.T."/>
            <person name="Hug L.A."/>
            <person name="Sharon I."/>
            <person name="Castelle C.J."/>
            <person name="Probst A.J."/>
            <person name="Thomas B.C."/>
            <person name="Singh A."/>
            <person name="Wilkins M.J."/>
            <person name="Karaoz U."/>
            <person name="Brodie E.L."/>
            <person name="Williams K.H."/>
            <person name="Hubbard S.S."/>
            <person name="Banfield J.F."/>
        </authorList>
    </citation>
    <scope>NUCLEOTIDE SEQUENCE [LARGE SCALE GENOMIC DNA]</scope>
</reference>
<feature type="transmembrane region" description="Helical" evidence="1">
    <location>
        <begin position="7"/>
        <end position="26"/>
    </location>
</feature>
<organism evidence="2 3">
    <name type="scientific">Candidatus Amesbacteria bacterium RIFOXYB1_FULL_44_23</name>
    <dbReference type="NCBI Taxonomy" id="1797263"/>
    <lineage>
        <taxon>Bacteria</taxon>
        <taxon>Candidatus Amesiibacteriota</taxon>
    </lineage>
</organism>
<sequence>MKKAFKYGSIGLFAIYLVAVIISMFISPPKKDSESKQPEQSAKAEQITEEYKIGLAKKFCDERSNGEAYFDLKTMAEAITEEGKEDQLISNTSRKPVANDCRTVSDFCLKLWGKDDCEKIAEMKIWIGMSETQLNLAWGNPNDKNNTTNQFGASSQWVYGDPIYGASYVYLDGKDKDSMKVTSWQD</sequence>
<keyword evidence="1" id="KW-1133">Transmembrane helix</keyword>
<dbReference type="Proteomes" id="UP000176424">
    <property type="component" value="Unassembled WGS sequence"/>
</dbReference>
<dbReference type="STRING" id="1797263.A2397_03670"/>
<keyword evidence="1" id="KW-0472">Membrane</keyword>
<evidence type="ECO:0000313" key="2">
    <source>
        <dbReference type="EMBL" id="OGD08302.1"/>
    </source>
</evidence>
<protein>
    <submittedName>
        <fullName evidence="2">Uncharacterized protein</fullName>
    </submittedName>
</protein>
<gene>
    <name evidence="2" type="ORF">A2397_03670</name>
</gene>
<dbReference type="AlphaFoldDB" id="A0A1F4ZPL4"/>
<dbReference type="EMBL" id="MEXR01000060">
    <property type="protein sequence ID" value="OGD08302.1"/>
    <property type="molecule type" value="Genomic_DNA"/>
</dbReference>